<organism evidence="2 3">
    <name type="scientific">Polyplosphaeria fusca</name>
    <dbReference type="NCBI Taxonomy" id="682080"/>
    <lineage>
        <taxon>Eukaryota</taxon>
        <taxon>Fungi</taxon>
        <taxon>Dikarya</taxon>
        <taxon>Ascomycota</taxon>
        <taxon>Pezizomycotina</taxon>
        <taxon>Dothideomycetes</taxon>
        <taxon>Pleosporomycetidae</taxon>
        <taxon>Pleosporales</taxon>
        <taxon>Tetraplosphaeriaceae</taxon>
        <taxon>Polyplosphaeria</taxon>
    </lineage>
</organism>
<accession>A0A9P4V6B0</accession>
<dbReference type="OrthoDB" id="3796296at2759"/>
<feature type="signal peptide" evidence="1">
    <location>
        <begin position="1"/>
        <end position="34"/>
    </location>
</feature>
<keyword evidence="1" id="KW-0732">Signal</keyword>
<dbReference type="SUPFAM" id="SSF48264">
    <property type="entry name" value="Cytochrome P450"/>
    <property type="match status" value="1"/>
</dbReference>
<dbReference type="AlphaFoldDB" id="A0A9P4V6B0"/>
<dbReference type="InterPro" id="IPR001128">
    <property type="entry name" value="Cyt_P450"/>
</dbReference>
<dbReference type="GO" id="GO:0016705">
    <property type="term" value="F:oxidoreductase activity, acting on paired donors, with incorporation or reduction of molecular oxygen"/>
    <property type="evidence" value="ECO:0007669"/>
    <property type="project" value="InterPro"/>
</dbReference>
<comment type="caution">
    <text evidence="2">The sequence shown here is derived from an EMBL/GenBank/DDBJ whole genome shotgun (WGS) entry which is preliminary data.</text>
</comment>
<evidence type="ECO:0000313" key="2">
    <source>
        <dbReference type="EMBL" id="KAF2741537.1"/>
    </source>
</evidence>
<proteinExistence type="predicted"/>
<name>A0A9P4V6B0_9PLEO</name>
<feature type="chain" id="PRO_5040128407" description="Cytochrome P450" evidence="1">
    <location>
        <begin position="35"/>
        <end position="69"/>
    </location>
</feature>
<protein>
    <recommendedName>
        <fullName evidence="4">Cytochrome P450</fullName>
    </recommendedName>
</protein>
<keyword evidence="3" id="KW-1185">Reference proteome</keyword>
<dbReference type="GO" id="GO:0004497">
    <property type="term" value="F:monooxygenase activity"/>
    <property type="evidence" value="ECO:0007669"/>
    <property type="project" value="InterPro"/>
</dbReference>
<dbReference type="Proteomes" id="UP000799444">
    <property type="component" value="Unassembled WGS sequence"/>
</dbReference>
<sequence>MGPRGCIGRYLAYMEMRLCLTRLFWLYDVESADGAPDWSMEGQIENMKAYSTWVKPELKVRVIPVQRRG</sequence>
<evidence type="ECO:0000313" key="3">
    <source>
        <dbReference type="Proteomes" id="UP000799444"/>
    </source>
</evidence>
<dbReference type="Gene3D" id="1.10.630.10">
    <property type="entry name" value="Cytochrome P450"/>
    <property type="match status" value="1"/>
</dbReference>
<dbReference type="InterPro" id="IPR036396">
    <property type="entry name" value="Cyt_P450_sf"/>
</dbReference>
<evidence type="ECO:0008006" key="4">
    <source>
        <dbReference type="Google" id="ProtNLM"/>
    </source>
</evidence>
<dbReference type="GO" id="GO:0005506">
    <property type="term" value="F:iron ion binding"/>
    <property type="evidence" value="ECO:0007669"/>
    <property type="project" value="InterPro"/>
</dbReference>
<evidence type="ECO:0000256" key="1">
    <source>
        <dbReference type="SAM" id="SignalP"/>
    </source>
</evidence>
<dbReference type="EMBL" id="ML996097">
    <property type="protein sequence ID" value="KAF2741537.1"/>
    <property type="molecule type" value="Genomic_DNA"/>
</dbReference>
<dbReference type="GO" id="GO:0020037">
    <property type="term" value="F:heme binding"/>
    <property type="evidence" value="ECO:0007669"/>
    <property type="project" value="InterPro"/>
</dbReference>
<dbReference type="Pfam" id="PF00067">
    <property type="entry name" value="p450"/>
    <property type="match status" value="1"/>
</dbReference>
<gene>
    <name evidence="2" type="ORF">EJ04DRAFT_583148</name>
</gene>
<reference evidence="2" key="1">
    <citation type="journal article" date="2020" name="Stud. Mycol.">
        <title>101 Dothideomycetes genomes: a test case for predicting lifestyles and emergence of pathogens.</title>
        <authorList>
            <person name="Haridas S."/>
            <person name="Albert R."/>
            <person name="Binder M."/>
            <person name="Bloem J."/>
            <person name="Labutti K."/>
            <person name="Salamov A."/>
            <person name="Andreopoulos B."/>
            <person name="Baker S."/>
            <person name="Barry K."/>
            <person name="Bills G."/>
            <person name="Bluhm B."/>
            <person name="Cannon C."/>
            <person name="Castanera R."/>
            <person name="Culley D."/>
            <person name="Daum C."/>
            <person name="Ezra D."/>
            <person name="Gonzalez J."/>
            <person name="Henrissat B."/>
            <person name="Kuo A."/>
            <person name="Liang C."/>
            <person name="Lipzen A."/>
            <person name="Lutzoni F."/>
            <person name="Magnuson J."/>
            <person name="Mondo S."/>
            <person name="Nolan M."/>
            <person name="Ohm R."/>
            <person name="Pangilinan J."/>
            <person name="Park H.-J."/>
            <person name="Ramirez L."/>
            <person name="Alfaro M."/>
            <person name="Sun H."/>
            <person name="Tritt A."/>
            <person name="Yoshinaga Y."/>
            <person name="Zwiers L.-H."/>
            <person name="Turgeon B."/>
            <person name="Goodwin S."/>
            <person name="Spatafora J."/>
            <person name="Crous P."/>
            <person name="Grigoriev I."/>
        </authorList>
    </citation>
    <scope>NUCLEOTIDE SEQUENCE</scope>
    <source>
        <strain evidence="2">CBS 125425</strain>
    </source>
</reference>